<dbReference type="InterPro" id="IPR004127">
    <property type="entry name" value="Prefoldin_subunit_alpha"/>
</dbReference>
<accession>A0A151LQ08</accession>
<dbReference type="PANTHER" id="PTHR12409:SF0">
    <property type="entry name" value="PREFOLDIN SUBUNIT 3"/>
    <property type="match status" value="1"/>
</dbReference>
<dbReference type="Proteomes" id="UP000076004">
    <property type="component" value="Chromosome 7"/>
</dbReference>
<evidence type="ECO:0000256" key="1">
    <source>
        <dbReference type="ARBA" id="ARBA00010048"/>
    </source>
</evidence>
<comment type="subunit">
    <text evidence="3">Heterohexamer of two PFD-alpha type and four PFD-beta type subunits.</text>
</comment>
<dbReference type="KEGG" id="pgab:PGSY75_0718500"/>
<reference evidence="5" key="2">
    <citation type="submission" date="2016-09" db="EMBL/GenBank/DDBJ databases">
        <authorList>
            <consortium name="Pathogen Informatics"/>
            <person name="Sun Q."/>
            <person name="Inoue M."/>
        </authorList>
    </citation>
    <scope>NUCLEOTIDE SEQUENCE</scope>
</reference>
<dbReference type="GO" id="GO:0016272">
    <property type="term" value="C:prefoldin complex"/>
    <property type="evidence" value="ECO:0007669"/>
    <property type="project" value="UniProtKB-UniRule"/>
</dbReference>
<organism evidence="4 6">
    <name type="scientific">Plasmodium gaboni</name>
    <dbReference type="NCBI Taxonomy" id="647221"/>
    <lineage>
        <taxon>Eukaryota</taxon>
        <taxon>Sar</taxon>
        <taxon>Alveolata</taxon>
        <taxon>Apicomplexa</taxon>
        <taxon>Aconoidasida</taxon>
        <taxon>Haemosporida</taxon>
        <taxon>Plasmodiidae</taxon>
        <taxon>Plasmodium</taxon>
        <taxon>Plasmodium (Laverania)</taxon>
    </lineage>
</organism>
<dbReference type="PIRSF" id="PIRSF016396">
    <property type="entry name" value="Prefoldin_subunit_3"/>
    <property type="match status" value="1"/>
</dbReference>
<keyword evidence="2 3" id="KW-0143">Chaperone</keyword>
<dbReference type="CDD" id="cd23156">
    <property type="entry name" value="Prefoldin_3"/>
    <property type="match status" value="1"/>
</dbReference>
<dbReference type="VEuPathDB" id="PlasmoDB:PGSY75_0718500"/>
<evidence type="ECO:0000313" key="5">
    <source>
        <dbReference type="EMBL" id="SOV12947.1"/>
    </source>
</evidence>
<evidence type="ECO:0000256" key="2">
    <source>
        <dbReference type="ARBA" id="ARBA00023186"/>
    </source>
</evidence>
<dbReference type="InterPro" id="IPR009053">
    <property type="entry name" value="Prefoldin"/>
</dbReference>
<dbReference type="InterPro" id="IPR016655">
    <property type="entry name" value="PFD3"/>
</dbReference>
<protein>
    <recommendedName>
        <fullName evidence="3">Prefoldin subunit 3</fullName>
    </recommendedName>
</protein>
<sequence>MSFDDLTDNTKSLRNIPGAKYIEHIAEFLQNKNEENILRQARELLLKYKFMEHSFVTRQLNTQKKIPELTDALRVVKTFQKKKQMGKNKNLVTLFPVEESLYAKGIIEKFDNIMLWLGANVMVEFTFNEAINLLNQHLQRAINLFKELDEELSWLHQQICTTEINISRIHNYVEMKKGLKEKEADNKTEQVN</sequence>
<dbReference type="GeneID" id="29775642"/>
<comment type="similarity">
    <text evidence="1 3">Belongs to the prefoldin subunit alpha family.</text>
</comment>
<evidence type="ECO:0000256" key="3">
    <source>
        <dbReference type="PIRNR" id="PIRNR016396"/>
    </source>
</evidence>
<reference evidence="4 6" key="1">
    <citation type="journal article" date="2016" name="Nat. Commun.">
        <title>Genomes of cryptic chimpanzee Plasmodium species reveal key evolutionary events leading to human malaria.</title>
        <authorList>
            <person name="Sundararaman S.A."/>
            <person name="Plenderleith L.J."/>
            <person name="Liu W."/>
            <person name="Loy D.E."/>
            <person name="Learn G.H."/>
            <person name="Li Y."/>
            <person name="Shaw K.S."/>
            <person name="Ayouba A."/>
            <person name="Peeters M."/>
            <person name="Speede S."/>
            <person name="Shaw G.M."/>
            <person name="Bushman F.D."/>
            <person name="Brisson D."/>
            <person name="Rayner J.C."/>
            <person name="Sharp P.M."/>
            <person name="Hahn B.H."/>
        </authorList>
    </citation>
    <scope>NUCLEOTIDE SEQUENCE [LARGE SCALE GENOMIC DNA]</scope>
    <source>
        <strain evidence="4 6">SY75</strain>
    </source>
</reference>
<proteinExistence type="inferred from homology"/>
<dbReference type="RefSeq" id="XP_018642527.1">
    <property type="nucleotide sequence ID" value="XM_018785026.1"/>
</dbReference>
<evidence type="ECO:0000313" key="6">
    <source>
        <dbReference type="Proteomes" id="UP000076004"/>
    </source>
</evidence>
<dbReference type="Pfam" id="PF02996">
    <property type="entry name" value="Prefoldin"/>
    <property type="match status" value="1"/>
</dbReference>
<dbReference type="VEuPathDB" id="PlasmoDB:PGABG01_0716400"/>
<dbReference type="PANTHER" id="PTHR12409">
    <property type="entry name" value="PREFOLDIN SUBUNIT 3"/>
    <property type="match status" value="1"/>
</dbReference>
<dbReference type="FunFam" id="1.10.287.370:FF:000001">
    <property type="entry name" value="Prefoldin subunit 3"/>
    <property type="match status" value="1"/>
</dbReference>
<keyword evidence="7" id="KW-1185">Reference proteome</keyword>
<dbReference type="OrthoDB" id="6375174at2759"/>
<evidence type="ECO:0000313" key="7">
    <source>
        <dbReference type="Proteomes" id="UP000831156"/>
    </source>
</evidence>
<dbReference type="AlphaFoldDB" id="A0A151LQ08"/>
<dbReference type="GO" id="GO:0007021">
    <property type="term" value="P:tubulin complex assembly"/>
    <property type="evidence" value="ECO:0007669"/>
    <property type="project" value="TreeGrafter"/>
</dbReference>
<dbReference type="Proteomes" id="UP000831156">
    <property type="component" value="Chromosome 7"/>
</dbReference>
<dbReference type="GO" id="GO:0006457">
    <property type="term" value="P:protein folding"/>
    <property type="evidence" value="ECO:0007669"/>
    <property type="project" value="UniProtKB-UniRule"/>
</dbReference>
<name>A0A151LQ08_9APIC</name>
<dbReference type="SUPFAM" id="SSF46579">
    <property type="entry name" value="Prefoldin"/>
    <property type="match status" value="1"/>
</dbReference>
<dbReference type="EMBL" id="LT969430">
    <property type="protein sequence ID" value="SOV12947.1"/>
    <property type="molecule type" value="Genomic_DNA"/>
</dbReference>
<gene>
    <name evidence="5" type="ORF">PGABG01_0716400</name>
    <name evidence="4" type="ORF">PGSY75_0718500</name>
</gene>
<evidence type="ECO:0000313" key="4">
    <source>
        <dbReference type="EMBL" id="KYO01323.1"/>
    </source>
</evidence>
<dbReference type="GO" id="GO:0005737">
    <property type="term" value="C:cytoplasm"/>
    <property type="evidence" value="ECO:0007669"/>
    <property type="project" value="TreeGrafter"/>
</dbReference>
<dbReference type="Gene3D" id="1.10.287.370">
    <property type="match status" value="1"/>
</dbReference>
<dbReference type="GO" id="GO:0007017">
    <property type="term" value="P:microtubule-based process"/>
    <property type="evidence" value="ECO:0007669"/>
    <property type="project" value="TreeGrafter"/>
</dbReference>
<dbReference type="EMBL" id="LVLB01000008">
    <property type="protein sequence ID" value="KYO01323.1"/>
    <property type="molecule type" value="Genomic_DNA"/>
</dbReference>
<dbReference type="GO" id="GO:0015631">
    <property type="term" value="F:tubulin binding"/>
    <property type="evidence" value="ECO:0007669"/>
    <property type="project" value="TreeGrafter"/>
</dbReference>
<comment type="function">
    <text evidence="3">Binds specifically to cytosolic chaperonin (c-CPN) and transfers target proteins to it. Binds to nascent polypeptide chain and promotes folding in an environment in which there are many competing pathways for nonnative proteins.</text>
</comment>